<keyword evidence="3" id="KW-0378">Hydrolase</keyword>
<evidence type="ECO:0000313" key="8">
    <source>
        <dbReference type="Proteomes" id="UP000243528"/>
    </source>
</evidence>
<evidence type="ECO:0000313" key="7">
    <source>
        <dbReference type="EMBL" id="PSK98260.1"/>
    </source>
</evidence>
<comment type="similarity">
    <text evidence="1 5">Belongs to the peptidase S8 family.</text>
</comment>
<dbReference type="EMBL" id="PYGE01000020">
    <property type="protein sequence ID" value="PSK98260.1"/>
    <property type="molecule type" value="Genomic_DNA"/>
</dbReference>
<comment type="caution">
    <text evidence="5">Lacks conserved residue(s) required for the propagation of feature annotation.</text>
</comment>
<feature type="domain" description="Peptidase S8/S53" evidence="6">
    <location>
        <begin position="197"/>
        <end position="379"/>
    </location>
</feature>
<evidence type="ECO:0000256" key="4">
    <source>
        <dbReference type="ARBA" id="ARBA00022825"/>
    </source>
</evidence>
<evidence type="ECO:0000256" key="2">
    <source>
        <dbReference type="ARBA" id="ARBA00022670"/>
    </source>
</evidence>
<comment type="caution">
    <text evidence="7">The sequence shown here is derived from an EMBL/GenBank/DDBJ whole genome shotgun (WGS) entry which is preliminary data.</text>
</comment>
<sequence>MPVGPDGHDATTLASEVERLQRNARARSQNRAFPLGAKWDSTERHVEYLYRDDQLICEGRDLNAALEAFDLAGEARPDDVSDGPLGLKVLHVGERDAARIADSLADIVGEDTVTPNHVLDSQGYTRMCPATEPLPHSGPVPQLAEPHGPGHARLAVVDTGYSSEVARDSAYGRLLAVEDTSEIDDEIYGSDGQILPYGGHGTATTARLLSVSGIESTSVQVRDCLVGGAVDELTIVEDLATVIRDGADIVTLQAGLFTRAGRAPKSFDALRRKILRDHPTTVIVAAAGNNGTERPFWPAAYDWTTAVGALTYGGDARAPWSSVGHWVNVYASGENVVVPFLNGYYEYLDGFSAEFTGGHAVWSGTSFAAPVVAGMIARRMIERGVDAPTARDIVLREAAVAALPATGPRVLSV</sequence>
<dbReference type="GO" id="GO:0005615">
    <property type="term" value="C:extracellular space"/>
    <property type="evidence" value="ECO:0007669"/>
    <property type="project" value="TreeGrafter"/>
</dbReference>
<dbReference type="GO" id="GO:0006508">
    <property type="term" value="P:proteolysis"/>
    <property type="evidence" value="ECO:0007669"/>
    <property type="project" value="UniProtKB-KW"/>
</dbReference>
<dbReference type="PANTHER" id="PTHR43806">
    <property type="entry name" value="PEPTIDASE S8"/>
    <property type="match status" value="1"/>
</dbReference>
<dbReference type="RefSeq" id="WP_165358752.1">
    <property type="nucleotide sequence ID" value="NZ_PYGE01000020.1"/>
</dbReference>
<dbReference type="GO" id="GO:0004252">
    <property type="term" value="F:serine-type endopeptidase activity"/>
    <property type="evidence" value="ECO:0007669"/>
    <property type="project" value="InterPro"/>
</dbReference>
<dbReference type="InterPro" id="IPR050131">
    <property type="entry name" value="Peptidase_S8_subtilisin-like"/>
</dbReference>
<dbReference type="Gene3D" id="3.40.50.200">
    <property type="entry name" value="Peptidase S8/S53 domain"/>
    <property type="match status" value="1"/>
</dbReference>
<dbReference type="Pfam" id="PF00082">
    <property type="entry name" value="Peptidase_S8"/>
    <property type="match status" value="1"/>
</dbReference>
<evidence type="ECO:0000259" key="6">
    <source>
        <dbReference type="Pfam" id="PF00082"/>
    </source>
</evidence>
<accession>A0A2P8DM04</accession>
<dbReference type="CDD" id="cd00306">
    <property type="entry name" value="Peptidases_S8_S53"/>
    <property type="match status" value="1"/>
</dbReference>
<keyword evidence="2" id="KW-0645">Protease</keyword>
<dbReference type="Proteomes" id="UP000243528">
    <property type="component" value="Unassembled WGS sequence"/>
</dbReference>
<evidence type="ECO:0000256" key="3">
    <source>
        <dbReference type="ARBA" id="ARBA00022801"/>
    </source>
</evidence>
<dbReference type="InterPro" id="IPR000209">
    <property type="entry name" value="Peptidase_S8/S53_dom"/>
</dbReference>
<keyword evidence="8" id="KW-1185">Reference proteome</keyword>
<dbReference type="InterPro" id="IPR036852">
    <property type="entry name" value="Peptidase_S8/S53_dom_sf"/>
</dbReference>
<reference evidence="7 8" key="1">
    <citation type="submission" date="2018-03" db="EMBL/GenBank/DDBJ databases">
        <title>Genomic Encyclopedia of Archaeal and Bacterial Type Strains, Phase II (KMG-II): from individual species to whole genera.</title>
        <authorList>
            <person name="Goeker M."/>
        </authorList>
    </citation>
    <scope>NUCLEOTIDE SEQUENCE [LARGE SCALE GENOMIC DNA]</scope>
    <source>
        <strain evidence="7 8">DSM 45211</strain>
    </source>
</reference>
<organism evidence="7 8">
    <name type="scientific">Haloactinopolyspora alba</name>
    <dbReference type="NCBI Taxonomy" id="648780"/>
    <lineage>
        <taxon>Bacteria</taxon>
        <taxon>Bacillati</taxon>
        <taxon>Actinomycetota</taxon>
        <taxon>Actinomycetes</taxon>
        <taxon>Jiangellales</taxon>
        <taxon>Jiangellaceae</taxon>
        <taxon>Haloactinopolyspora</taxon>
    </lineage>
</organism>
<dbReference type="SUPFAM" id="SSF52743">
    <property type="entry name" value="Subtilisin-like"/>
    <property type="match status" value="1"/>
</dbReference>
<name>A0A2P8DM04_9ACTN</name>
<evidence type="ECO:0000256" key="5">
    <source>
        <dbReference type="PROSITE-ProRule" id="PRU01240"/>
    </source>
</evidence>
<dbReference type="PANTHER" id="PTHR43806:SF11">
    <property type="entry name" value="CEREVISIN-RELATED"/>
    <property type="match status" value="1"/>
</dbReference>
<dbReference type="AlphaFoldDB" id="A0A2P8DM04"/>
<dbReference type="InterPro" id="IPR023828">
    <property type="entry name" value="Peptidase_S8_Ser-AS"/>
</dbReference>
<protein>
    <submittedName>
        <fullName evidence="7">Subtilase family protein</fullName>
    </submittedName>
</protein>
<keyword evidence="4" id="KW-0720">Serine protease</keyword>
<gene>
    <name evidence="7" type="ORF">CLV30_12046</name>
</gene>
<proteinExistence type="inferred from homology"/>
<dbReference type="PROSITE" id="PS51892">
    <property type="entry name" value="SUBTILASE"/>
    <property type="match status" value="1"/>
</dbReference>
<evidence type="ECO:0000256" key="1">
    <source>
        <dbReference type="ARBA" id="ARBA00011073"/>
    </source>
</evidence>
<dbReference type="PROSITE" id="PS00138">
    <property type="entry name" value="SUBTILASE_SER"/>
    <property type="match status" value="1"/>
</dbReference>